<dbReference type="Proteomes" id="UP001320691">
    <property type="component" value="Unassembled WGS sequence"/>
</dbReference>
<evidence type="ECO:0000313" key="3">
    <source>
        <dbReference type="Proteomes" id="UP001320691"/>
    </source>
</evidence>
<feature type="compositionally biased region" description="Basic and acidic residues" evidence="1">
    <location>
        <begin position="19"/>
        <end position="33"/>
    </location>
</feature>
<feature type="region of interest" description="Disordered" evidence="1">
    <location>
        <begin position="1"/>
        <end position="33"/>
    </location>
</feature>
<dbReference type="EMBL" id="JANUEK010000006">
    <property type="protein sequence ID" value="MCS4280531.1"/>
    <property type="molecule type" value="Genomic_DNA"/>
</dbReference>
<comment type="caution">
    <text evidence="2">The sequence shown here is derived from an EMBL/GenBank/DDBJ whole genome shotgun (WGS) entry which is preliminary data.</text>
</comment>
<name>A0AAW5PKQ3_9GAMM</name>
<sequence length="123" mass="13826">MQTNVQQQRAKSIGQSPDAHSEKSDSRVPADGRHDWLREEWRRSGHADHFRLEGIDRALHAAQGVQGLLLRDQRGRSLEACAPEELFHDGLDPVEVESLHEAVQLILCAAIDNLEYLRTGRVG</sequence>
<evidence type="ECO:0000313" key="2">
    <source>
        <dbReference type="EMBL" id="MCS4280531.1"/>
    </source>
</evidence>
<reference evidence="2" key="1">
    <citation type="submission" date="2022-08" db="EMBL/GenBank/DDBJ databases">
        <title>Genomic analyses of the natural microbiome of Caenorhabditis elegans.</title>
        <authorList>
            <person name="Samuel B."/>
        </authorList>
    </citation>
    <scope>NUCLEOTIDE SEQUENCE</scope>
    <source>
        <strain evidence="2">BIGb0277</strain>
    </source>
</reference>
<organism evidence="2 3">
    <name type="scientific">Stenotrophomonas rhizophila</name>
    <dbReference type="NCBI Taxonomy" id="216778"/>
    <lineage>
        <taxon>Bacteria</taxon>
        <taxon>Pseudomonadati</taxon>
        <taxon>Pseudomonadota</taxon>
        <taxon>Gammaproteobacteria</taxon>
        <taxon>Lysobacterales</taxon>
        <taxon>Lysobacteraceae</taxon>
        <taxon>Stenotrophomonas</taxon>
    </lineage>
</organism>
<evidence type="ECO:0000256" key="1">
    <source>
        <dbReference type="SAM" id="MobiDB-lite"/>
    </source>
</evidence>
<dbReference type="AlphaFoldDB" id="A0AAW5PKQ3"/>
<feature type="compositionally biased region" description="Polar residues" evidence="1">
    <location>
        <begin position="1"/>
        <end position="15"/>
    </location>
</feature>
<protein>
    <submittedName>
        <fullName evidence="2">Uncharacterized protein</fullName>
    </submittedName>
</protein>
<accession>A0AAW5PKQ3</accession>
<dbReference type="RefSeq" id="WP_259261207.1">
    <property type="nucleotide sequence ID" value="NZ_JANUEK010000006.1"/>
</dbReference>
<proteinExistence type="predicted"/>
<gene>
    <name evidence="2" type="ORF">M2412_002525</name>
</gene>